<dbReference type="EMBL" id="CAAE01005481">
    <property type="protein sequence ID" value="CAF88748.1"/>
    <property type="molecule type" value="Genomic_DNA"/>
</dbReference>
<protein>
    <submittedName>
        <fullName evidence="2">(spotted green pufferfish) hypothetical protein</fullName>
    </submittedName>
</protein>
<gene>
    <name evidence="2" type="ORF">GSTENG00002310001</name>
</gene>
<dbReference type="AlphaFoldDB" id="Q4TED4"/>
<name>Q4TED4_TETNG</name>
<feature type="region of interest" description="Disordered" evidence="1">
    <location>
        <begin position="19"/>
        <end position="97"/>
    </location>
</feature>
<evidence type="ECO:0000313" key="2">
    <source>
        <dbReference type="EMBL" id="CAF88748.1"/>
    </source>
</evidence>
<feature type="non-terminal residue" evidence="2">
    <location>
        <position position="1"/>
    </location>
</feature>
<organism evidence="2">
    <name type="scientific">Tetraodon nigroviridis</name>
    <name type="common">Spotted green pufferfish</name>
    <name type="synonym">Chelonodon nigroviridis</name>
    <dbReference type="NCBI Taxonomy" id="99883"/>
    <lineage>
        <taxon>Eukaryota</taxon>
        <taxon>Metazoa</taxon>
        <taxon>Chordata</taxon>
        <taxon>Craniata</taxon>
        <taxon>Vertebrata</taxon>
        <taxon>Euteleostomi</taxon>
        <taxon>Actinopterygii</taxon>
        <taxon>Neopterygii</taxon>
        <taxon>Teleostei</taxon>
        <taxon>Neoteleostei</taxon>
        <taxon>Acanthomorphata</taxon>
        <taxon>Eupercaria</taxon>
        <taxon>Tetraodontiformes</taxon>
        <taxon>Tetradontoidea</taxon>
        <taxon>Tetraodontidae</taxon>
        <taxon>Tetraodon</taxon>
    </lineage>
</organism>
<accession>Q4TED4</accession>
<proteinExistence type="predicted"/>
<feature type="compositionally biased region" description="Low complexity" evidence="1">
    <location>
        <begin position="121"/>
        <end position="130"/>
    </location>
</feature>
<reference evidence="2" key="1">
    <citation type="journal article" date="2004" name="Nature">
        <title>Genome duplication in the teleost fish Tetraodon nigroviridis reveals the early vertebrate proto-karyotype.</title>
        <authorList>
            <person name="Jaillon O."/>
            <person name="Aury J.-M."/>
            <person name="Brunet F."/>
            <person name="Petit J.-L."/>
            <person name="Stange-Thomann N."/>
            <person name="Mauceli E."/>
            <person name="Bouneau L."/>
            <person name="Fischer C."/>
            <person name="Ozouf-Costaz C."/>
            <person name="Bernot A."/>
            <person name="Nicaud S."/>
            <person name="Jaffe D."/>
            <person name="Fisher S."/>
            <person name="Lutfalla G."/>
            <person name="Dossat C."/>
            <person name="Segurens B."/>
            <person name="Dasilva C."/>
            <person name="Salanoubat M."/>
            <person name="Levy M."/>
            <person name="Boudet N."/>
            <person name="Castellano S."/>
            <person name="Anthouard V."/>
            <person name="Jubin C."/>
            <person name="Castelli V."/>
            <person name="Katinka M."/>
            <person name="Vacherie B."/>
            <person name="Biemont C."/>
            <person name="Skalli Z."/>
            <person name="Cattolico L."/>
            <person name="Poulain J."/>
            <person name="De Berardinis V."/>
            <person name="Cruaud C."/>
            <person name="Duprat S."/>
            <person name="Brottier P."/>
            <person name="Coutanceau J.-P."/>
            <person name="Gouzy J."/>
            <person name="Parra G."/>
            <person name="Lardier G."/>
            <person name="Chapple C."/>
            <person name="McKernan K.J."/>
            <person name="McEwan P."/>
            <person name="Bosak S."/>
            <person name="Kellis M."/>
            <person name="Volff J.-N."/>
            <person name="Guigo R."/>
            <person name="Zody M.C."/>
            <person name="Mesirov J."/>
            <person name="Lindblad-Toh K."/>
            <person name="Birren B."/>
            <person name="Nusbaum C."/>
            <person name="Kahn D."/>
            <person name="Robinson-Rechavi M."/>
            <person name="Laudet V."/>
            <person name="Schachter V."/>
            <person name="Quetier F."/>
            <person name="Saurin W."/>
            <person name="Scarpelli C."/>
            <person name="Wincker P."/>
            <person name="Lander E.S."/>
            <person name="Weissenbach J."/>
            <person name="Roest Crollius H."/>
        </authorList>
    </citation>
    <scope>NUCLEOTIDE SEQUENCE [LARGE SCALE GENOMIC DNA]</scope>
</reference>
<dbReference type="KEGG" id="tng:GSTEN00002310G001"/>
<feature type="region of interest" description="Disordered" evidence="1">
    <location>
        <begin position="116"/>
        <end position="138"/>
    </location>
</feature>
<evidence type="ECO:0000256" key="1">
    <source>
        <dbReference type="SAM" id="MobiDB-lite"/>
    </source>
</evidence>
<reference evidence="2" key="2">
    <citation type="submission" date="2004-02" db="EMBL/GenBank/DDBJ databases">
        <authorList>
            <consortium name="Genoscope"/>
            <consortium name="Whitehead Institute Centre for Genome Research"/>
        </authorList>
    </citation>
    <scope>NUCLEOTIDE SEQUENCE</scope>
</reference>
<comment type="caution">
    <text evidence="2">The sequence shown here is derived from an EMBL/GenBank/DDBJ whole genome shotgun (WGS) entry which is preliminary data.</text>
</comment>
<sequence length="138" mass="14512">LAEGRWAGLHRVFDLGLLQPDPGLHAAGSGRRGQLPHPHGVPRGQRLLRRQGRGPEPSRPPTPTSPGSSMSRCAGWASRRGSGCTSTTEPAGASTPKVRAWLGWGVSRWALLDALPPGRSVVLPPGAGPALPHPDWLP</sequence>